<dbReference type="RefSeq" id="WP_065270453.1">
    <property type="nucleotide sequence ID" value="NZ_CP015124.1"/>
</dbReference>
<reference evidence="4 6" key="2">
    <citation type="submission" date="2023-02" db="EMBL/GenBank/DDBJ databases">
        <title>Population genomics of bacteria associated with diatom.</title>
        <authorList>
            <person name="Xie J."/>
            <person name="Wang H."/>
        </authorList>
    </citation>
    <scope>NUCLEOTIDE SEQUENCE [LARGE SCALE GENOMIC DNA]</scope>
    <source>
        <strain evidence="4 6">PT47_8</strain>
    </source>
</reference>
<dbReference type="OrthoDB" id="7829286at2"/>
<organism evidence="3 5">
    <name type="scientific">Phaeobacter gallaeciensis</name>
    <dbReference type="NCBI Taxonomy" id="60890"/>
    <lineage>
        <taxon>Bacteria</taxon>
        <taxon>Pseudomonadati</taxon>
        <taxon>Pseudomonadota</taxon>
        <taxon>Alphaproteobacteria</taxon>
        <taxon>Rhodobacterales</taxon>
        <taxon>Roseobacteraceae</taxon>
        <taxon>Phaeobacter</taxon>
    </lineage>
</organism>
<keyword evidence="2" id="KW-1133">Transmembrane helix</keyword>
<evidence type="ECO:0000313" key="3">
    <source>
        <dbReference type="EMBL" id="ANP35314.1"/>
    </source>
</evidence>
<evidence type="ECO:0000313" key="5">
    <source>
        <dbReference type="Proteomes" id="UP000092565"/>
    </source>
</evidence>
<keyword evidence="5" id="KW-1185">Reference proteome</keyword>
<evidence type="ECO:0000256" key="1">
    <source>
        <dbReference type="SAM" id="MobiDB-lite"/>
    </source>
</evidence>
<feature type="region of interest" description="Disordered" evidence="1">
    <location>
        <begin position="151"/>
        <end position="203"/>
    </location>
</feature>
<feature type="transmembrane region" description="Helical" evidence="2">
    <location>
        <begin position="276"/>
        <end position="301"/>
    </location>
</feature>
<dbReference type="EMBL" id="CP015124">
    <property type="protein sequence ID" value="ANP35314.1"/>
    <property type="molecule type" value="Genomic_DNA"/>
</dbReference>
<gene>
    <name evidence="3" type="ORF">JL2886_00382</name>
    <name evidence="4" type="ORF">PXK24_04240</name>
</gene>
<name>A0A1B0ZMJ5_9RHOB</name>
<dbReference type="Proteomes" id="UP001218364">
    <property type="component" value="Unassembled WGS sequence"/>
</dbReference>
<evidence type="ECO:0000313" key="4">
    <source>
        <dbReference type="EMBL" id="MDE4164888.1"/>
    </source>
</evidence>
<protein>
    <submittedName>
        <fullName evidence="3">Uncharacterized protein</fullName>
    </submittedName>
</protein>
<dbReference type="AlphaFoldDB" id="A0A1B0ZMJ5"/>
<dbReference type="EMBL" id="JARCJK010000001">
    <property type="protein sequence ID" value="MDE4164888.1"/>
    <property type="molecule type" value="Genomic_DNA"/>
</dbReference>
<evidence type="ECO:0000256" key="2">
    <source>
        <dbReference type="SAM" id="Phobius"/>
    </source>
</evidence>
<keyword evidence="2" id="KW-0812">Transmembrane</keyword>
<proteinExistence type="predicted"/>
<dbReference type="Proteomes" id="UP000092565">
    <property type="component" value="Chromosome"/>
</dbReference>
<sequence>MTQVEQFKGRLGFKTRSNRLLNKGLIQAVDMLEEYGHPMAQINTRAANRIEMEGDQYRVILRLRRLPLRLGMHVPAGLSAPAIFLEVTMERLYPSGSDSEITEILLAVLLRRLAETLSPTVVFWQDAPKAMTCDAFLGVFNLHHAEDMADTAEAQATAERTPGSLLSRPASDNIPPRSALPRRRSARAALPAPSPFKPTGKSRTSAKLFAARSGANPAPVAGKPRGRSCFAPVEAMADDLDQQCARHVRTDPAHADQVVDLSGLKPAQGGARAQGIVTWAATGLVAMLSAPAALLLLLVELLRGSQLTPRRQALSLGVFLALLQSTEMVQAAAKVLKLPTP</sequence>
<keyword evidence="2" id="KW-0472">Membrane</keyword>
<reference evidence="3 5" key="1">
    <citation type="submission" date="2016-04" db="EMBL/GenBank/DDBJ databases">
        <authorList>
            <person name="Evans L.H."/>
            <person name="Alamgir A."/>
            <person name="Owens N."/>
            <person name="Weber N.D."/>
            <person name="Virtaneva K."/>
            <person name="Barbian K."/>
            <person name="Babar A."/>
            <person name="Rosenke K."/>
        </authorList>
    </citation>
    <scope>NUCLEOTIDE SEQUENCE [LARGE SCALE GENOMIC DNA]</scope>
    <source>
        <strain evidence="3 5">JL2886</strain>
    </source>
</reference>
<evidence type="ECO:0000313" key="6">
    <source>
        <dbReference type="Proteomes" id="UP001218364"/>
    </source>
</evidence>
<accession>A0A1B0ZMJ5</accession>